<dbReference type="Proteomes" id="UP001211907">
    <property type="component" value="Unassembled WGS sequence"/>
</dbReference>
<dbReference type="Pfam" id="PF10604">
    <property type="entry name" value="Polyketide_cyc2"/>
    <property type="match status" value="1"/>
</dbReference>
<protein>
    <submittedName>
        <fullName evidence="1">Uncharacterized protein</fullName>
    </submittedName>
</protein>
<dbReference type="InterPro" id="IPR019587">
    <property type="entry name" value="Polyketide_cyclase/dehydratase"/>
</dbReference>
<dbReference type="PANTHER" id="PTHR39332:SF7">
    <property type="entry name" value="SRPBCC FAMILY PROTEIN"/>
    <property type="match status" value="1"/>
</dbReference>
<reference evidence="1" key="1">
    <citation type="submission" date="2020-05" db="EMBL/GenBank/DDBJ databases">
        <title>Phylogenomic resolution of chytrid fungi.</title>
        <authorList>
            <person name="Stajich J.E."/>
            <person name="Amses K."/>
            <person name="Simmons R."/>
            <person name="Seto K."/>
            <person name="Myers J."/>
            <person name="Bonds A."/>
            <person name="Quandt C.A."/>
            <person name="Barry K."/>
            <person name="Liu P."/>
            <person name="Grigoriev I."/>
            <person name="Longcore J.E."/>
            <person name="James T.Y."/>
        </authorList>
    </citation>
    <scope>NUCLEOTIDE SEQUENCE</scope>
    <source>
        <strain evidence="1">JEL0513</strain>
    </source>
</reference>
<dbReference type="Gene3D" id="3.30.530.20">
    <property type="match status" value="1"/>
</dbReference>
<dbReference type="CDD" id="cd07821">
    <property type="entry name" value="PYR_PYL_RCAR_like"/>
    <property type="match status" value="1"/>
</dbReference>
<proteinExistence type="predicted"/>
<keyword evidence="2" id="KW-1185">Reference proteome</keyword>
<accession>A0AAD5XJC0</accession>
<dbReference type="SUPFAM" id="SSF55961">
    <property type="entry name" value="Bet v1-like"/>
    <property type="match status" value="1"/>
</dbReference>
<dbReference type="AlphaFoldDB" id="A0AAD5XJC0"/>
<name>A0AAD5XJC0_9FUNG</name>
<dbReference type="PANTHER" id="PTHR39332">
    <property type="entry name" value="BLL4707 PROTEIN"/>
    <property type="match status" value="1"/>
</dbReference>
<dbReference type="InterPro" id="IPR023393">
    <property type="entry name" value="START-like_dom_sf"/>
</dbReference>
<gene>
    <name evidence="1" type="ORF">HK100_005242</name>
</gene>
<dbReference type="EMBL" id="JADGJH010000247">
    <property type="protein sequence ID" value="KAJ3132546.1"/>
    <property type="molecule type" value="Genomic_DNA"/>
</dbReference>
<comment type="caution">
    <text evidence="1">The sequence shown here is derived from an EMBL/GenBank/DDBJ whole genome shotgun (WGS) entry which is preliminary data.</text>
</comment>
<evidence type="ECO:0000313" key="1">
    <source>
        <dbReference type="EMBL" id="KAJ3132546.1"/>
    </source>
</evidence>
<sequence>MSVSRVSESRVLGAPIETVWNLVRSVTFGFWKAVRQVEIEGTADAVGSVRIVHFKDGSVQKFKILELSDLEHFVTYEIIESSVPTLVLAAHHKIRLQKVTYNNTTFVDFSSEFSAGENTAAVIADSKYKKIEALEDLSQAL</sequence>
<organism evidence="1 2">
    <name type="scientific">Physocladia obscura</name>
    <dbReference type="NCBI Taxonomy" id="109957"/>
    <lineage>
        <taxon>Eukaryota</taxon>
        <taxon>Fungi</taxon>
        <taxon>Fungi incertae sedis</taxon>
        <taxon>Chytridiomycota</taxon>
        <taxon>Chytridiomycota incertae sedis</taxon>
        <taxon>Chytridiomycetes</taxon>
        <taxon>Chytridiales</taxon>
        <taxon>Chytriomycetaceae</taxon>
        <taxon>Physocladia</taxon>
    </lineage>
</organism>
<evidence type="ECO:0000313" key="2">
    <source>
        <dbReference type="Proteomes" id="UP001211907"/>
    </source>
</evidence>